<evidence type="ECO:0000256" key="2">
    <source>
        <dbReference type="ARBA" id="ARBA00023054"/>
    </source>
</evidence>
<feature type="compositionally biased region" description="Basic and acidic residues" evidence="3">
    <location>
        <begin position="188"/>
        <end position="203"/>
    </location>
</feature>
<dbReference type="Proteomes" id="UP000002748">
    <property type="component" value="Unassembled WGS sequence"/>
</dbReference>
<dbReference type="InterPro" id="IPR018612">
    <property type="entry name" value="NSRP1_N"/>
</dbReference>
<name>J5QHT6_TRIAS</name>
<feature type="compositionally biased region" description="Acidic residues" evidence="3">
    <location>
        <begin position="259"/>
        <end position="268"/>
    </location>
</feature>
<dbReference type="PANTHER" id="PTHR47845:SF1">
    <property type="entry name" value="NUCLEAR SPECKLE SPLICING REGULATORY PROTEIN 1 HOMOLOG"/>
    <property type="match status" value="1"/>
</dbReference>
<comment type="caution">
    <text evidence="5">The sequence shown here is derived from an EMBL/GenBank/DDBJ whole genome shotgun (WGS) entry which is preliminary data.</text>
</comment>
<dbReference type="EMBL" id="ALBS01000249">
    <property type="protein sequence ID" value="EJT47423.1"/>
    <property type="molecule type" value="Genomic_DNA"/>
</dbReference>
<comment type="similarity">
    <text evidence="1">Belongs to the NSRP1 family.</text>
</comment>
<sequence length="429" mass="47743">MSGISISLGKTPSNMELLMAKAKGGPAKSAKPKLAFDDDDDDDDAPDTLGGPSTSSGGLKKPKGKSKPNLHEPPERKPAAEKPALLSRSERKAQEAALALDASVFDYDGVYDTMKAAERRVEEAKAASEDKTKPKYIESFLAAAQTRKLDRLRAEEKMLQREREKEGDEFDDKEKFVTEAYKKQMEEVRKAEEEEKAREEALKRSNKGPGLTTLYKSMLDSDEAKHSAAMAAASGRVVGPSLPSGPSLAIKPPTKRDEDEADEEEEYDPMLAREMKAAAAAEASKASGKAVEVNDDGEVVDKRTLLKAGLNITKKPSPAPSSLLSGQRSKPTENDQPYVSRAVGTAASYKERMERERRRLAEQVREQEERRRARERQEQEEAEERARRRREGADGEAEKRRQEARERFLARKREREAAKEGANKKQKEN</sequence>
<feature type="region of interest" description="Disordered" evidence="3">
    <location>
        <begin position="188"/>
        <end position="429"/>
    </location>
</feature>
<evidence type="ECO:0000313" key="5">
    <source>
        <dbReference type="EMBL" id="EJT47423.1"/>
    </source>
</evidence>
<accession>J5QHT6</accession>
<evidence type="ECO:0000256" key="3">
    <source>
        <dbReference type="SAM" id="MobiDB-lite"/>
    </source>
</evidence>
<keyword evidence="2" id="KW-0175">Coiled coil</keyword>
<feature type="compositionally biased region" description="Low complexity" evidence="3">
    <location>
        <begin position="277"/>
        <end position="290"/>
    </location>
</feature>
<feature type="compositionally biased region" description="Basic and acidic residues" evidence="3">
    <location>
        <begin position="349"/>
        <end position="379"/>
    </location>
</feature>
<dbReference type="VEuPathDB" id="FungiDB:A1Q1_03761"/>
<feature type="compositionally biased region" description="Acidic residues" evidence="3">
    <location>
        <begin position="37"/>
        <end position="46"/>
    </location>
</feature>
<feature type="compositionally biased region" description="Polar residues" evidence="3">
    <location>
        <begin position="1"/>
        <end position="14"/>
    </location>
</feature>
<protein>
    <recommendedName>
        <fullName evidence="4">Nuclear speckle splicing regulatory protein 1 N-terminal domain-containing protein</fullName>
    </recommendedName>
</protein>
<proteinExistence type="inferred from homology"/>
<evidence type="ECO:0000259" key="4">
    <source>
        <dbReference type="Pfam" id="PF09745"/>
    </source>
</evidence>
<organism evidence="5 6">
    <name type="scientific">Trichosporon asahii var. asahii (strain ATCC 90039 / CBS 2479 / JCM 2466 / KCTC 7840 / NBRC 103889/ NCYC 2677 / UAMH 7654)</name>
    <name type="common">Yeast</name>
    <dbReference type="NCBI Taxonomy" id="1186058"/>
    <lineage>
        <taxon>Eukaryota</taxon>
        <taxon>Fungi</taxon>
        <taxon>Dikarya</taxon>
        <taxon>Basidiomycota</taxon>
        <taxon>Agaricomycotina</taxon>
        <taxon>Tremellomycetes</taxon>
        <taxon>Trichosporonales</taxon>
        <taxon>Trichosporonaceae</taxon>
        <taxon>Trichosporon</taxon>
    </lineage>
</organism>
<dbReference type="InterPro" id="IPR053246">
    <property type="entry name" value="NS_splicing_regulatory_protein"/>
</dbReference>
<feature type="compositionally biased region" description="Low complexity" evidence="3">
    <location>
        <begin position="48"/>
        <end position="59"/>
    </location>
</feature>
<dbReference type="GeneID" id="25987274"/>
<feature type="compositionally biased region" description="Basic and acidic residues" evidence="3">
    <location>
        <begin position="69"/>
        <end position="80"/>
    </location>
</feature>
<evidence type="ECO:0000256" key="1">
    <source>
        <dbReference type="ARBA" id="ARBA00010126"/>
    </source>
</evidence>
<dbReference type="HOGENOM" id="CLU_042321_1_0_1"/>
<dbReference type="PANTHER" id="PTHR47845">
    <property type="entry name" value="NUCLEAR SPECKLE SPLICING REGULATORY PROTEIN 1 HOMOLOG"/>
    <property type="match status" value="1"/>
</dbReference>
<evidence type="ECO:0000313" key="6">
    <source>
        <dbReference type="Proteomes" id="UP000002748"/>
    </source>
</evidence>
<dbReference type="GO" id="GO:0000381">
    <property type="term" value="P:regulation of alternative mRNA splicing, via spliceosome"/>
    <property type="evidence" value="ECO:0007669"/>
    <property type="project" value="InterPro"/>
</dbReference>
<dbReference type="KEGG" id="tasa:A1Q1_03761"/>
<dbReference type="AlphaFoldDB" id="J5QHT6"/>
<feature type="compositionally biased region" description="Low complexity" evidence="3">
    <location>
        <begin position="20"/>
        <end position="33"/>
    </location>
</feature>
<reference evidence="5 6" key="1">
    <citation type="journal article" date="2012" name="Eukaryot. Cell">
        <title>Draft genome sequence of CBS 2479, the standard type strain of Trichosporon asahii.</title>
        <authorList>
            <person name="Yang R.Y."/>
            <person name="Li H.T."/>
            <person name="Zhu H."/>
            <person name="Zhou G.P."/>
            <person name="Wang M."/>
            <person name="Wang L."/>
        </authorList>
    </citation>
    <scope>NUCLEOTIDE SEQUENCE [LARGE SCALE GENOMIC DNA]</scope>
    <source>
        <strain evidence="6">ATCC 90039 / CBS 2479 / JCM 2466 / KCTC 7840 / NCYC 2677 / UAMH 7654</strain>
    </source>
</reference>
<gene>
    <name evidence="5" type="ORF">A1Q1_03761</name>
</gene>
<dbReference type="Pfam" id="PF09745">
    <property type="entry name" value="NSRP1_N"/>
    <property type="match status" value="1"/>
</dbReference>
<feature type="region of interest" description="Disordered" evidence="3">
    <location>
        <begin position="1"/>
        <end position="93"/>
    </location>
</feature>
<dbReference type="OrthoDB" id="446635at2759"/>
<feature type="compositionally biased region" description="Basic and acidic residues" evidence="3">
    <location>
        <begin position="391"/>
        <end position="429"/>
    </location>
</feature>
<dbReference type="RefSeq" id="XP_014178591.1">
    <property type="nucleotide sequence ID" value="XM_014323116.1"/>
</dbReference>
<feature type="compositionally biased region" description="Polar residues" evidence="3">
    <location>
        <begin position="326"/>
        <end position="337"/>
    </location>
</feature>
<feature type="domain" description="Nuclear speckle splicing regulatory protein 1 N-terminal" evidence="4">
    <location>
        <begin position="91"/>
        <end position="207"/>
    </location>
</feature>